<organism evidence="2 3">
    <name type="scientific">Mycolicibacter longobardus</name>
    <dbReference type="NCBI Taxonomy" id="1108812"/>
    <lineage>
        <taxon>Bacteria</taxon>
        <taxon>Bacillati</taxon>
        <taxon>Actinomycetota</taxon>
        <taxon>Actinomycetes</taxon>
        <taxon>Mycobacteriales</taxon>
        <taxon>Mycobacteriaceae</taxon>
        <taxon>Mycolicibacter</taxon>
    </lineage>
</organism>
<reference evidence="2 3" key="1">
    <citation type="submission" date="2016-01" db="EMBL/GenBank/DDBJ databases">
        <title>The new phylogeny of the genus Mycobacterium.</title>
        <authorList>
            <person name="Tarcisio F."/>
            <person name="Conor M."/>
            <person name="Antonella G."/>
            <person name="Elisabetta G."/>
            <person name="Giulia F.S."/>
            <person name="Sara T."/>
            <person name="Anna F."/>
            <person name="Clotilde B."/>
            <person name="Roberto B."/>
            <person name="Veronica D.S."/>
            <person name="Fabio R."/>
            <person name="Monica P."/>
            <person name="Olivier J."/>
            <person name="Enrico T."/>
            <person name="Nicola S."/>
        </authorList>
    </citation>
    <scope>NUCLEOTIDE SEQUENCE [LARGE SCALE GENOMIC DNA]</scope>
    <source>
        <strain evidence="2 3">DSM 45394</strain>
    </source>
</reference>
<dbReference type="Proteomes" id="UP000193866">
    <property type="component" value="Unassembled WGS sequence"/>
</dbReference>
<keyword evidence="1" id="KW-0446">Lipid-binding</keyword>
<keyword evidence="3" id="KW-1185">Reference proteome</keyword>
<dbReference type="SUPFAM" id="SSF82549">
    <property type="entry name" value="DAK1/DegV-like"/>
    <property type="match status" value="1"/>
</dbReference>
<name>A0A1X1YQ38_9MYCO</name>
<dbReference type="PANTHER" id="PTHR33434">
    <property type="entry name" value="DEGV DOMAIN-CONTAINING PROTEIN DR_1986-RELATED"/>
    <property type="match status" value="1"/>
</dbReference>
<dbReference type="OrthoDB" id="9760324at2"/>
<proteinExistence type="predicted"/>
<dbReference type="Gene3D" id="3.40.50.10170">
    <property type="match status" value="1"/>
</dbReference>
<dbReference type="Gene3D" id="3.30.1180.10">
    <property type="match status" value="1"/>
</dbReference>
<dbReference type="STRING" id="1108812.AWC16_05710"/>
<dbReference type="InterPro" id="IPR003797">
    <property type="entry name" value="DegV"/>
</dbReference>
<dbReference type="EMBL" id="LQPG01000009">
    <property type="protein sequence ID" value="ORW13194.1"/>
    <property type="molecule type" value="Genomic_DNA"/>
</dbReference>
<dbReference type="RefSeq" id="WP_085263533.1">
    <property type="nucleotide sequence ID" value="NZ_JACKVG010000006.1"/>
</dbReference>
<gene>
    <name evidence="2" type="ORF">AWC16_05710</name>
</gene>
<sequence length="284" mass="28551">MTVTVVTDSSACLPAELRDRWGIRVVPLHILLDGADLRDGVDDVPEDIYARERVSTAGAGPEELAEAYRNALADNAGSGVVAVHISAALSGTFGGALQAAAELGSGVRVIDSKSAAMGTGFVALAAARAAAGGADLDAVAAAADAAVQRGHAYMVVQRLDNLRRSGRIGSAAAWLGTALSLKPLLAVDDGKLVLAQRIRTVSKAVASMIDRVCDVVGDRPAALAVHHVANPQGAQDVAGALAERLPVCEPAVVTDLCPTLALHVGAGAVAVCVDLNPGGAPAGV</sequence>
<dbReference type="AlphaFoldDB" id="A0A1X1YQ38"/>
<evidence type="ECO:0000256" key="1">
    <source>
        <dbReference type="ARBA" id="ARBA00023121"/>
    </source>
</evidence>
<protein>
    <submittedName>
        <fullName evidence="2">Fatty acid-binding protein DegV</fullName>
    </submittedName>
</protein>
<dbReference type="PROSITE" id="PS51482">
    <property type="entry name" value="DEGV"/>
    <property type="match status" value="1"/>
</dbReference>
<dbReference type="Pfam" id="PF02645">
    <property type="entry name" value="DegV"/>
    <property type="match status" value="1"/>
</dbReference>
<dbReference type="InterPro" id="IPR043168">
    <property type="entry name" value="DegV_C"/>
</dbReference>
<evidence type="ECO:0000313" key="3">
    <source>
        <dbReference type="Proteomes" id="UP000193866"/>
    </source>
</evidence>
<comment type="caution">
    <text evidence="2">The sequence shown here is derived from an EMBL/GenBank/DDBJ whole genome shotgun (WGS) entry which is preliminary data.</text>
</comment>
<dbReference type="GO" id="GO:0008289">
    <property type="term" value="F:lipid binding"/>
    <property type="evidence" value="ECO:0007669"/>
    <property type="project" value="UniProtKB-KW"/>
</dbReference>
<dbReference type="PANTHER" id="PTHR33434:SF2">
    <property type="entry name" value="FATTY ACID-BINDING PROTEIN TM_1468"/>
    <property type="match status" value="1"/>
</dbReference>
<accession>A0A1X1YQ38</accession>
<dbReference type="InterPro" id="IPR050270">
    <property type="entry name" value="DegV_domain_contain"/>
</dbReference>
<dbReference type="NCBIfam" id="TIGR00762">
    <property type="entry name" value="DegV"/>
    <property type="match status" value="1"/>
</dbReference>
<evidence type="ECO:0000313" key="2">
    <source>
        <dbReference type="EMBL" id="ORW13194.1"/>
    </source>
</evidence>